<organism evidence="2 3">
    <name type="scientific">Fusarium torreyae</name>
    <dbReference type="NCBI Taxonomy" id="1237075"/>
    <lineage>
        <taxon>Eukaryota</taxon>
        <taxon>Fungi</taxon>
        <taxon>Dikarya</taxon>
        <taxon>Ascomycota</taxon>
        <taxon>Pezizomycotina</taxon>
        <taxon>Sordariomycetes</taxon>
        <taxon>Hypocreomycetidae</taxon>
        <taxon>Hypocreales</taxon>
        <taxon>Nectriaceae</taxon>
        <taxon>Fusarium</taxon>
    </lineage>
</organism>
<feature type="compositionally biased region" description="Polar residues" evidence="1">
    <location>
        <begin position="61"/>
        <end position="72"/>
    </location>
</feature>
<reference evidence="2" key="1">
    <citation type="submission" date="2022-09" db="EMBL/GenBank/DDBJ databases">
        <title>Fusarium specimens isolated from Avocado Roots.</title>
        <authorList>
            <person name="Stajich J."/>
            <person name="Roper C."/>
            <person name="Heimlech-Rivalta G."/>
        </authorList>
    </citation>
    <scope>NUCLEOTIDE SEQUENCE</scope>
    <source>
        <strain evidence="2">CF00136</strain>
    </source>
</reference>
<feature type="compositionally biased region" description="Basic and acidic residues" evidence="1">
    <location>
        <begin position="584"/>
        <end position="594"/>
    </location>
</feature>
<accession>A0A9W8VLW1</accession>
<feature type="compositionally biased region" description="Polar residues" evidence="1">
    <location>
        <begin position="139"/>
        <end position="153"/>
    </location>
</feature>
<gene>
    <name evidence="2" type="ORF">NW762_000708</name>
</gene>
<feature type="compositionally biased region" description="Acidic residues" evidence="1">
    <location>
        <begin position="713"/>
        <end position="729"/>
    </location>
</feature>
<sequence>MVTGPPASTLDKLLASFQDSETSTENEEKRDAFARLISERFGGGNMATQAASSPAGAPLQNGVNGTNSTEQPATHHYAQTPVPLPSYAPTSRSASASSAPYAQRPSASPAQPTPFIPPGQHHSPAMQSGAFNHAAPSQGPRQSPQMQNGNIRMQTPQVPSQQVPTQAQGHMSPPTNQHPQTVQNSNHYQDMVALIDKAPASAVRQVVRDKWEKALMGSQYHIAFLLNATMHQASPETVSKAVQEFGGRLVQESKRELFSHLSGSDLDQLADLILPRVSTQFLDKALARRLETIDARDLVNALARAERLGYDVQDIVQEHNEHVIPSMHSLPVQSAMPPENPALSTKHYQPQPVTYQQPPPPMLYAATPPVHNKAPDMPLPPGPPGVAWCRCGWPCASKAALEYHYKKNACHKVQENDKVGRDICLYCGCRFGSGGGLLYHEKSNVCGAHTQETGEKMRTLIAACRTQKQHSSAAPPPPPRASNTPVTQPQPPSTQSQGWTAPTPSQPASTPSRDPYAHLNPATLKKFNDIMKDAEEKYGGLMRQAMELPEPEKSKRLASLKNSYNTKQSTTRKKFGIRLRERRTKGEIEAEEARLMGTPEGNSTPSYGTPAPDSDSRPKKRPRTDDNQELSSLSGTNGNQDSPRKRVPVSEMGGLSGSQATAELTDPTANLNPAQPRYTPQKSTLSGTQQSRVWSSSPDTPRASMGTTQDDPMSIDDDDDSDSDSDGDGDIPATIS</sequence>
<dbReference type="EMBL" id="JAOQAZ010000001">
    <property type="protein sequence ID" value="KAJ4271998.1"/>
    <property type="molecule type" value="Genomic_DNA"/>
</dbReference>
<feature type="compositionally biased region" description="Polar residues" evidence="1">
    <location>
        <begin position="560"/>
        <end position="569"/>
    </location>
</feature>
<feature type="compositionally biased region" description="Low complexity" evidence="1">
    <location>
        <begin position="154"/>
        <end position="168"/>
    </location>
</feature>
<feature type="compositionally biased region" description="Basic residues" evidence="1">
    <location>
        <begin position="570"/>
        <end position="583"/>
    </location>
</feature>
<feature type="compositionally biased region" description="Low complexity" evidence="1">
    <location>
        <begin position="85"/>
        <end position="110"/>
    </location>
</feature>
<keyword evidence="3" id="KW-1185">Reference proteome</keyword>
<evidence type="ECO:0000313" key="3">
    <source>
        <dbReference type="Proteomes" id="UP001152049"/>
    </source>
</evidence>
<feature type="region of interest" description="Disordered" evidence="1">
    <location>
        <begin position="465"/>
        <end position="519"/>
    </location>
</feature>
<feature type="compositionally biased region" description="Polar residues" evidence="1">
    <location>
        <begin position="657"/>
        <end position="709"/>
    </location>
</feature>
<name>A0A9W8VLW1_9HYPO</name>
<protein>
    <submittedName>
        <fullName evidence="2">Uncharacterized protein</fullName>
    </submittedName>
</protein>
<evidence type="ECO:0000256" key="1">
    <source>
        <dbReference type="SAM" id="MobiDB-lite"/>
    </source>
</evidence>
<dbReference type="AlphaFoldDB" id="A0A9W8VLW1"/>
<feature type="region of interest" description="Disordered" evidence="1">
    <location>
        <begin position="558"/>
        <end position="736"/>
    </location>
</feature>
<proteinExistence type="predicted"/>
<evidence type="ECO:0000313" key="2">
    <source>
        <dbReference type="EMBL" id="KAJ4271998.1"/>
    </source>
</evidence>
<feature type="compositionally biased region" description="Polar residues" evidence="1">
    <location>
        <begin position="629"/>
        <end position="641"/>
    </location>
</feature>
<dbReference type="Proteomes" id="UP001152049">
    <property type="component" value="Unassembled WGS sequence"/>
</dbReference>
<feature type="region of interest" description="Disordered" evidence="1">
    <location>
        <begin position="1"/>
        <end position="180"/>
    </location>
</feature>
<comment type="caution">
    <text evidence="2">The sequence shown here is derived from an EMBL/GenBank/DDBJ whole genome shotgun (WGS) entry which is preliminary data.</text>
</comment>
<dbReference type="OrthoDB" id="37886at2759"/>
<feature type="compositionally biased region" description="Low complexity" evidence="1">
    <location>
        <begin position="481"/>
        <end position="512"/>
    </location>
</feature>